<sequence>SPARPDKTQLEALAGSLGPDNVPHMAELDSIPCAGIRIPNGLFSGLLGWRLVVRLHSPWNALGAFSNGSRLSVEPSANHGRAMSEAANITPFILPPPQSDYRRNHFASYSATSLPLTGLVKSYSSSSEVFEDGDWSVLPAPTRPWDSSSALVSGRRSPSPSHGGSRRPLAVVTNFLFDTSLGYNIISRETLYALGLSPVFVDALEASETSRSEPKTVSLRIQTIARPITFRLAPAGQPSRLGVQFLLESEVNVCMGDGGSGAVLWLDRADKRMSLSQVPKTVPLPKVSLQDRVKALFGLR</sequence>
<comment type="caution">
    <text evidence="2">The sequence shown here is derived from an EMBL/GenBank/DDBJ whole genome shotgun (WGS) entry which is preliminary data.</text>
</comment>
<dbReference type="STRING" id="71717.A0A4Y7T136"/>
<evidence type="ECO:0000313" key="3">
    <source>
        <dbReference type="Proteomes" id="UP000298030"/>
    </source>
</evidence>
<organism evidence="2 3">
    <name type="scientific">Coprinellus micaceus</name>
    <name type="common">Glistening ink-cap mushroom</name>
    <name type="synonym">Coprinus micaceus</name>
    <dbReference type="NCBI Taxonomy" id="71717"/>
    <lineage>
        <taxon>Eukaryota</taxon>
        <taxon>Fungi</taxon>
        <taxon>Dikarya</taxon>
        <taxon>Basidiomycota</taxon>
        <taxon>Agaricomycotina</taxon>
        <taxon>Agaricomycetes</taxon>
        <taxon>Agaricomycetidae</taxon>
        <taxon>Agaricales</taxon>
        <taxon>Agaricineae</taxon>
        <taxon>Psathyrellaceae</taxon>
        <taxon>Coprinellus</taxon>
    </lineage>
</organism>
<feature type="compositionally biased region" description="Low complexity" evidence="1">
    <location>
        <begin position="153"/>
        <end position="166"/>
    </location>
</feature>
<feature type="region of interest" description="Disordered" evidence="1">
    <location>
        <begin position="145"/>
        <end position="166"/>
    </location>
</feature>
<evidence type="ECO:0000256" key="1">
    <source>
        <dbReference type="SAM" id="MobiDB-lite"/>
    </source>
</evidence>
<reference evidence="2 3" key="1">
    <citation type="journal article" date="2019" name="Nat. Ecol. Evol.">
        <title>Megaphylogeny resolves global patterns of mushroom evolution.</title>
        <authorList>
            <person name="Varga T."/>
            <person name="Krizsan K."/>
            <person name="Foldi C."/>
            <person name="Dima B."/>
            <person name="Sanchez-Garcia M."/>
            <person name="Sanchez-Ramirez S."/>
            <person name="Szollosi G.J."/>
            <person name="Szarkandi J.G."/>
            <person name="Papp V."/>
            <person name="Albert L."/>
            <person name="Andreopoulos W."/>
            <person name="Angelini C."/>
            <person name="Antonin V."/>
            <person name="Barry K.W."/>
            <person name="Bougher N.L."/>
            <person name="Buchanan P."/>
            <person name="Buyck B."/>
            <person name="Bense V."/>
            <person name="Catcheside P."/>
            <person name="Chovatia M."/>
            <person name="Cooper J."/>
            <person name="Damon W."/>
            <person name="Desjardin D."/>
            <person name="Finy P."/>
            <person name="Geml J."/>
            <person name="Haridas S."/>
            <person name="Hughes K."/>
            <person name="Justo A."/>
            <person name="Karasinski D."/>
            <person name="Kautmanova I."/>
            <person name="Kiss B."/>
            <person name="Kocsube S."/>
            <person name="Kotiranta H."/>
            <person name="LaButti K.M."/>
            <person name="Lechner B.E."/>
            <person name="Liimatainen K."/>
            <person name="Lipzen A."/>
            <person name="Lukacs Z."/>
            <person name="Mihaltcheva S."/>
            <person name="Morgado L.N."/>
            <person name="Niskanen T."/>
            <person name="Noordeloos M.E."/>
            <person name="Ohm R.A."/>
            <person name="Ortiz-Santana B."/>
            <person name="Ovrebo C."/>
            <person name="Racz N."/>
            <person name="Riley R."/>
            <person name="Savchenko A."/>
            <person name="Shiryaev A."/>
            <person name="Soop K."/>
            <person name="Spirin V."/>
            <person name="Szebenyi C."/>
            <person name="Tomsovsky M."/>
            <person name="Tulloss R.E."/>
            <person name="Uehling J."/>
            <person name="Grigoriev I.V."/>
            <person name="Vagvolgyi C."/>
            <person name="Papp T."/>
            <person name="Martin F.M."/>
            <person name="Miettinen O."/>
            <person name="Hibbett D.S."/>
            <person name="Nagy L.G."/>
        </authorList>
    </citation>
    <scope>NUCLEOTIDE SEQUENCE [LARGE SCALE GENOMIC DNA]</scope>
    <source>
        <strain evidence="2 3">FP101781</strain>
    </source>
</reference>
<feature type="non-terminal residue" evidence="2">
    <location>
        <position position="1"/>
    </location>
</feature>
<dbReference type="AlphaFoldDB" id="A0A4Y7T136"/>
<dbReference type="Proteomes" id="UP000298030">
    <property type="component" value="Unassembled WGS sequence"/>
</dbReference>
<dbReference type="EMBL" id="QPFP01000036">
    <property type="protein sequence ID" value="TEB27876.1"/>
    <property type="molecule type" value="Genomic_DNA"/>
</dbReference>
<accession>A0A4Y7T136</accession>
<keyword evidence="3" id="KW-1185">Reference proteome</keyword>
<protein>
    <submittedName>
        <fullName evidence="2">Uncharacterized protein</fullName>
    </submittedName>
</protein>
<gene>
    <name evidence="2" type="ORF">FA13DRAFT_1633901</name>
</gene>
<dbReference type="OrthoDB" id="9450131at2759"/>
<proteinExistence type="predicted"/>
<evidence type="ECO:0000313" key="2">
    <source>
        <dbReference type="EMBL" id="TEB27876.1"/>
    </source>
</evidence>
<name>A0A4Y7T136_COPMI</name>